<feature type="transmembrane region" description="Helical" evidence="6">
    <location>
        <begin position="269"/>
        <end position="287"/>
    </location>
</feature>
<feature type="domain" description="EamA" evidence="7">
    <location>
        <begin position="11"/>
        <end position="139"/>
    </location>
</feature>
<comment type="similarity">
    <text evidence="2">Belongs to the drug/metabolite transporter (DMT) superfamily. 10 TMS drug/metabolite exporter (DME) (TC 2.A.7.3) family.</text>
</comment>
<evidence type="ECO:0000259" key="7">
    <source>
        <dbReference type="Pfam" id="PF00892"/>
    </source>
</evidence>
<evidence type="ECO:0000313" key="9">
    <source>
        <dbReference type="Proteomes" id="UP000628854"/>
    </source>
</evidence>
<feature type="transmembrane region" description="Helical" evidence="6">
    <location>
        <begin position="98"/>
        <end position="116"/>
    </location>
</feature>
<evidence type="ECO:0000256" key="1">
    <source>
        <dbReference type="ARBA" id="ARBA00004141"/>
    </source>
</evidence>
<evidence type="ECO:0000256" key="3">
    <source>
        <dbReference type="ARBA" id="ARBA00022692"/>
    </source>
</evidence>
<dbReference type="Proteomes" id="UP000628854">
    <property type="component" value="Unassembled WGS sequence"/>
</dbReference>
<reference evidence="9" key="1">
    <citation type="journal article" date="2019" name="Int. J. Syst. Evol. Microbiol.">
        <title>The Global Catalogue of Microorganisms (GCM) 10K type strain sequencing project: providing services to taxonomists for standard genome sequencing and annotation.</title>
        <authorList>
            <consortium name="The Broad Institute Genomics Platform"/>
            <consortium name="The Broad Institute Genome Sequencing Center for Infectious Disease"/>
            <person name="Wu L."/>
            <person name="Ma J."/>
        </authorList>
    </citation>
    <scope>NUCLEOTIDE SEQUENCE [LARGE SCALE GENOMIC DNA]</scope>
    <source>
        <strain evidence="9">CGMCC 1.15928</strain>
    </source>
</reference>
<keyword evidence="5 6" id="KW-0472">Membrane</keyword>
<evidence type="ECO:0000256" key="6">
    <source>
        <dbReference type="SAM" id="Phobius"/>
    </source>
</evidence>
<proteinExistence type="inferred from homology"/>
<organism evidence="8 9">
    <name type="scientific">Henriciella pelagia</name>
    <dbReference type="NCBI Taxonomy" id="1977912"/>
    <lineage>
        <taxon>Bacteria</taxon>
        <taxon>Pseudomonadati</taxon>
        <taxon>Pseudomonadota</taxon>
        <taxon>Alphaproteobacteria</taxon>
        <taxon>Hyphomonadales</taxon>
        <taxon>Hyphomonadaceae</taxon>
        <taxon>Henriciella</taxon>
    </lineage>
</organism>
<dbReference type="SUPFAM" id="SSF103481">
    <property type="entry name" value="Multidrug resistance efflux transporter EmrE"/>
    <property type="match status" value="2"/>
</dbReference>
<keyword evidence="9" id="KW-1185">Reference proteome</keyword>
<name>A0ABQ1JHW2_9PROT</name>
<feature type="domain" description="EamA" evidence="7">
    <location>
        <begin position="156"/>
        <end position="286"/>
    </location>
</feature>
<evidence type="ECO:0000256" key="5">
    <source>
        <dbReference type="ARBA" id="ARBA00023136"/>
    </source>
</evidence>
<feature type="transmembrane region" description="Helical" evidence="6">
    <location>
        <begin position="244"/>
        <end position="263"/>
    </location>
</feature>
<sequence length="306" mass="32718">MLTRFFAAPVFIAVIAIAMGTGIDALVKGVAPNAGLHHLLAWRFLFGGIIAFAVFKAKRRPAPKAEAIRFHTIRGLLQLFCAFTFFYALTQLRLAEATALGFTAALMVAPVARIVIGEKISPVAVAAALIGFLGVLLAVTGSGAGNDLADGKNRTLGLIALFSSTIGYAFVLVFLRMRATKEDATTIAMFTNVVPAIALLPITFGFFGFPVLASLPVFLALGAAGYSVWFLMTLAYAKAPAQQLAPIEYTALIWSAVLGLIFFDEWPGWQLWAGAVIIITSCMIVAFEGRFRTRRQAGLPASDIPE</sequence>
<feature type="transmembrane region" description="Helical" evidence="6">
    <location>
        <begin position="156"/>
        <end position="175"/>
    </location>
</feature>
<dbReference type="PANTHER" id="PTHR22911:SF6">
    <property type="entry name" value="SOLUTE CARRIER FAMILY 35 MEMBER G1"/>
    <property type="match status" value="1"/>
</dbReference>
<feature type="transmembrane region" description="Helical" evidence="6">
    <location>
        <begin position="215"/>
        <end position="237"/>
    </location>
</feature>
<feature type="transmembrane region" description="Helical" evidence="6">
    <location>
        <begin position="123"/>
        <end position="144"/>
    </location>
</feature>
<evidence type="ECO:0000256" key="2">
    <source>
        <dbReference type="ARBA" id="ARBA00009853"/>
    </source>
</evidence>
<dbReference type="Pfam" id="PF00892">
    <property type="entry name" value="EamA"/>
    <property type="match status" value="2"/>
</dbReference>
<evidence type="ECO:0000256" key="4">
    <source>
        <dbReference type="ARBA" id="ARBA00022989"/>
    </source>
</evidence>
<dbReference type="EMBL" id="BMKF01000001">
    <property type="protein sequence ID" value="GGB66729.1"/>
    <property type="molecule type" value="Genomic_DNA"/>
</dbReference>
<feature type="transmembrane region" description="Helical" evidence="6">
    <location>
        <begin position="35"/>
        <end position="55"/>
    </location>
</feature>
<comment type="subcellular location">
    <subcellularLocation>
        <location evidence="1">Membrane</location>
        <topology evidence="1">Multi-pass membrane protein</topology>
    </subcellularLocation>
</comment>
<dbReference type="RefSeq" id="WP_084394634.1">
    <property type="nucleotide sequence ID" value="NZ_BMKF01000001.1"/>
</dbReference>
<feature type="transmembrane region" description="Helical" evidence="6">
    <location>
        <begin position="187"/>
        <end position="209"/>
    </location>
</feature>
<evidence type="ECO:0000313" key="8">
    <source>
        <dbReference type="EMBL" id="GGB66729.1"/>
    </source>
</evidence>
<keyword evidence="3 6" id="KW-0812">Transmembrane</keyword>
<dbReference type="InterPro" id="IPR037185">
    <property type="entry name" value="EmrE-like"/>
</dbReference>
<comment type="caution">
    <text evidence="8">The sequence shown here is derived from an EMBL/GenBank/DDBJ whole genome shotgun (WGS) entry which is preliminary data.</text>
</comment>
<gene>
    <name evidence="8" type="ORF">GCM10011503_14380</name>
</gene>
<protein>
    <submittedName>
        <fullName evidence="8">DMT transporter permease</fullName>
    </submittedName>
</protein>
<dbReference type="PANTHER" id="PTHR22911">
    <property type="entry name" value="ACYL-MALONYL CONDENSING ENZYME-RELATED"/>
    <property type="match status" value="1"/>
</dbReference>
<feature type="transmembrane region" description="Helical" evidence="6">
    <location>
        <begin position="75"/>
        <end position="92"/>
    </location>
</feature>
<dbReference type="InterPro" id="IPR000620">
    <property type="entry name" value="EamA_dom"/>
</dbReference>
<keyword evidence="4 6" id="KW-1133">Transmembrane helix</keyword>
<accession>A0ABQ1JHW2</accession>